<dbReference type="RefSeq" id="WP_017896034.1">
    <property type="nucleotide sequence ID" value="NZ_CBXI010000020.1"/>
</dbReference>
<reference evidence="1 2" key="1">
    <citation type="journal article" date="2015" name="Genome Announc.">
        <title>Draft Genome Sequence of Clostridium tyrobutyricum Strain DIVETGP, Isolated from Cow's Milk for Grana Padano Production.</title>
        <authorList>
            <person name="Soggiu A."/>
            <person name="Piras C."/>
            <person name="Gaiarsa S."/>
            <person name="Sassera D."/>
            <person name="Roncada P."/>
            <person name="Bendixen E."/>
            <person name="Brasca M."/>
            <person name="Bonizzi L."/>
        </authorList>
    </citation>
    <scope>NUCLEOTIDE SEQUENCE [LARGE SCALE GENOMIC DNA]</scope>
    <source>
        <strain evidence="1 2">DIVETGP</strain>
    </source>
</reference>
<organism evidence="1 2">
    <name type="scientific">Clostridium tyrobutyricum DIVETGP</name>
    <dbReference type="NCBI Taxonomy" id="1408889"/>
    <lineage>
        <taxon>Bacteria</taxon>
        <taxon>Bacillati</taxon>
        <taxon>Bacillota</taxon>
        <taxon>Clostridia</taxon>
        <taxon>Eubacteriales</taxon>
        <taxon>Clostridiaceae</taxon>
        <taxon>Clostridium</taxon>
    </lineage>
</organism>
<evidence type="ECO:0000313" key="2">
    <source>
        <dbReference type="Proteomes" id="UP000019482"/>
    </source>
</evidence>
<comment type="caution">
    <text evidence="1">The sequence shown here is derived from an EMBL/GenBank/DDBJ whole genome shotgun (WGS) entry which is preliminary data.</text>
</comment>
<dbReference type="AlphaFoldDB" id="W6N3V0"/>
<dbReference type="EMBL" id="CBXI010000020">
    <property type="protein sequence ID" value="CDL91158.1"/>
    <property type="molecule type" value="Genomic_DNA"/>
</dbReference>
<proteinExistence type="predicted"/>
<name>W6N3V0_CLOTY</name>
<keyword evidence="2" id="KW-1185">Reference proteome</keyword>
<sequence>MNLQDEKNKIDIFLKNVSAEEFDDILEKCGINEIPSGEADNKELLFNTPNDIEGFVYCGKNIYNDNQNLSFSKVNLNNKFKKKEQRNLIRAA</sequence>
<gene>
    <name evidence="1" type="ORF">CTDIVETGP_1228</name>
</gene>
<dbReference type="GeneID" id="29420566"/>
<protein>
    <submittedName>
        <fullName evidence="1">Uncharacterized protein</fullName>
    </submittedName>
</protein>
<dbReference type="Proteomes" id="UP000019482">
    <property type="component" value="Unassembled WGS sequence"/>
</dbReference>
<evidence type="ECO:0000313" key="1">
    <source>
        <dbReference type="EMBL" id="CDL91158.1"/>
    </source>
</evidence>
<accession>W6N3V0</accession>